<evidence type="ECO:0000313" key="1">
    <source>
        <dbReference type="EMBL" id="AOM40198.1"/>
    </source>
</evidence>
<sequence length="84" mass="10506">MSEYHIGYPVEASVYYVDFNTDYRFWILKISVDWDEDHYIFPAKPTKRQIRKCKKEFVRWSREYLRDFENQYRQTMTDLTGRPH</sequence>
<evidence type="ECO:0000313" key="3">
    <source>
        <dbReference type="EMBL" id="PHM56538.1"/>
    </source>
</evidence>
<dbReference type="AlphaFoldDB" id="A0A1D7PCD1"/>
<keyword evidence="4" id="KW-1185">Reference proteome</keyword>
<dbReference type="KEGG" id="xho:A9255_06160"/>
<dbReference type="EMBL" id="CP016176">
    <property type="protein sequence ID" value="AOM42834.1"/>
    <property type="molecule type" value="Genomic_DNA"/>
</dbReference>
<dbReference type="Proteomes" id="UP000225433">
    <property type="component" value="Unassembled WGS sequence"/>
</dbReference>
<dbReference type="Proteomes" id="UP000094600">
    <property type="component" value="Chromosome"/>
</dbReference>
<name>A0A1D7PCD1_XENHO</name>
<organism evidence="3 5">
    <name type="scientific">Xenorhabdus hominickii</name>
    <dbReference type="NCBI Taxonomy" id="351679"/>
    <lineage>
        <taxon>Bacteria</taxon>
        <taxon>Pseudomonadati</taxon>
        <taxon>Pseudomonadota</taxon>
        <taxon>Gammaproteobacteria</taxon>
        <taxon>Enterobacterales</taxon>
        <taxon>Morganellaceae</taxon>
        <taxon>Xenorhabdus</taxon>
    </lineage>
</organism>
<evidence type="ECO:0000313" key="5">
    <source>
        <dbReference type="Proteomes" id="UP000225433"/>
    </source>
</evidence>
<evidence type="ECO:0000313" key="2">
    <source>
        <dbReference type="EMBL" id="AOM42834.1"/>
    </source>
</evidence>
<dbReference type="EMBL" id="CP016176">
    <property type="protein sequence ID" value="AOM40198.1"/>
    <property type="molecule type" value="Genomic_DNA"/>
</dbReference>
<reference evidence="3 5" key="2">
    <citation type="journal article" date="2017" name="Nat. Microbiol.">
        <title>Natural product diversity associated with the nematode symbionts Photorhabdus and Xenorhabdus.</title>
        <authorList>
            <person name="Tobias N.J."/>
            <person name="Wolff H."/>
            <person name="Djahanschiri B."/>
            <person name="Grundmann F."/>
            <person name="Kronenwerth M."/>
            <person name="Shi Y.M."/>
            <person name="Simonyi S."/>
            <person name="Grun P."/>
            <person name="Shapiro-Ilan D."/>
            <person name="Pidot S.J."/>
            <person name="Stinear T.P."/>
            <person name="Ebersberger I."/>
            <person name="Bode H.B."/>
        </authorList>
    </citation>
    <scope>NUCLEOTIDE SEQUENCE [LARGE SCALE GENOMIC DNA]</scope>
    <source>
        <strain evidence="3 5">DSM 17903</strain>
    </source>
</reference>
<dbReference type="EMBL" id="NJAI01000002">
    <property type="protein sequence ID" value="PHM56538.1"/>
    <property type="molecule type" value="Genomic_DNA"/>
</dbReference>
<dbReference type="Pfam" id="PF23945">
    <property type="entry name" value="DUF7279"/>
    <property type="match status" value="1"/>
</dbReference>
<dbReference type="KEGG" id="xho:A9255_07940"/>
<protein>
    <submittedName>
        <fullName evidence="3">Uncharacterized protein</fullName>
    </submittedName>
</protein>
<dbReference type="RefSeq" id="WP_069315932.1">
    <property type="nucleotide sequence ID" value="NZ_CP016176.1"/>
</dbReference>
<accession>A0A1D7PCD1</accession>
<reference evidence="1 4" key="1">
    <citation type="submission" date="2016-06" db="EMBL/GenBank/DDBJ databases">
        <title>Bacterial characters and pathogenicity of Xenorhabdus hominickii from an entomopathogenic nematode, Steinernema monticolum.</title>
        <authorList>
            <person name="Park Y."/>
            <person name="Kim Y."/>
        </authorList>
    </citation>
    <scope>NUCLEOTIDE SEQUENCE [LARGE SCALE GENOMIC DNA]</scope>
    <source>
        <strain evidence="1 4">ANU1</strain>
    </source>
</reference>
<evidence type="ECO:0000313" key="4">
    <source>
        <dbReference type="Proteomes" id="UP000094600"/>
    </source>
</evidence>
<dbReference type="STRING" id="351679.A9255_06160"/>
<gene>
    <name evidence="1" type="ORF">A9255_06160</name>
    <name evidence="2" type="ORF">A9255_07940</name>
    <name evidence="3" type="ORF">Xhom_02031</name>
</gene>
<proteinExistence type="predicted"/>
<dbReference type="InterPro" id="IPR055703">
    <property type="entry name" value="DUF7279"/>
</dbReference>